<protein>
    <submittedName>
        <fullName evidence="2">Uncharacterized protein</fullName>
    </submittedName>
</protein>
<reference evidence="2" key="1">
    <citation type="journal article" date="2020" name="mSystems">
        <title>Genome- and Community-Level Interaction Insights into Carbon Utilization and Element Cycling Functions of Hydrothermarchaeota in Hydrothermal Sediment.</title>
        <authorList>
            <person name="Zhou Z."/>
            <person name="Liu Y."/>
            <person name="Xu W."/>
            <person name="Pan J."/>
            <person name="Luo Z.H."/>
            <person name="Li M."/>
        </authorList>
    </citation>
    <scope>NUCLEOTIDE SEQUENCE [LARGE SCALE GENOMIC DNA]</scope>
    <source>
        <strain evidence="2">SpSt-1116</strain>
    </source>
</reference>
<dbReference type="AlphaFoldDB" id="A0A7J3ZJH0"/>
<gene>
    <name evidence="2" type="ORF">ENM78_02070</name>
</gene>
<dbReference type="EMBL" id="DRZC01000029">
    <property type="protein sequence ID" value="HHQ80237.1"/>
    <property type="molecule type" value="Genomic_DNA"/>
</dbReference>
<accession>A0A7J3ZJH0</accession>
<keyword evidence="1" id="KW-0472">Membrane</keyword>
<keyword evidence="1" id="KW-1133">Transmembrane helix</keyword>
<keyword evidence="1" id="KW-0812">Transmembrane</keyword>
<sequence>MTAMRRGAILLVLLVLTLPSLYSQPGQHYVPEILFANVEGEAVVFGGFIKSGRQSFPLLGFSSGATCKAYFLQIQGYLLNAAAHGDSFFFAGTAYLEDLPAILLAQLRNGEEPQATVIYSDTPLYGVDLLPMNNALYITGYVHRYSPVAELDIIVLKYNYTTGKVEDLIVLGSTAFDDYPKRILLDEENIVIIGDTYSYLVSQSDILIVKIKQDFTLISDIAIGGAGLENVEDALIYNDTLFVIGTTLGKDGTADAFIARISEKEGVLSLLVFTGYGHEFATSVSRFKNSYLLALHGEFEEEKKFTLILNYTLVTPLDLKLQSAFIVNSSADDATPLKSHNTGLIVKTSNFIAELYPEEKALCLGENCPPLVLSLLHYNASNLFYTPYGWRLTRSIIATKEKPKLYTIEINQISKVYVSSANLSVNIQLYVNRIDIVREIIKFIRRSTPLVIFIPMIVATILVVYMSRKRR</sequence>
<evidence type="ECO:0000256" key="1">
    <source>
        <dbReference type="SAM" id="Phobius"/>
    </source>
</evidence>
<feature type="transmembrane region" description="Helical" evidence="1">
    <location>
        <begin position="450"/>
        <end position="467"/>
    </location>
</feature>
<organism evidence="2">
    <name type="scientific">Fervidicoccus fontis</name>
    <dbReference type="NCBI Taxonomy" id="683846"/>
    <lineage>
        <taxon>Archaea</taxon>
        <taxon>Thermoproteota</taxon>
        <taxon>Thermoprotei</taxon>
        <taxon>Fervidicoccales</taxon>
        <taxon>Fervidicoccaceae</taxon>
        <taxon>Fervidicoccus</taxon>
    </lineage>
</organism>
<proteinExistence type="predicted"/>
<evidence type="ECO:0000313" key="2">
    <source>
        <dbReference type="EMBL" id="HHQ80237.1"/>
    </source>
</evidence>
<comment type="caution">
    <text evidence="2">The sequence shown here is derived from an EMBL/GenBank/DDBJ whole genome shotgun (WGS) entry which is preliminary data.</text>
</comment>
<name>A0A7J3ZJH0_9CREN</name>